<organism evidence="1 2">
    <name type="scientific">Dyadobacter flavalbus</name>
    <dbReference type="NCBI Taxonomy" id="2579942"/>
    <lineage>
        <taxon>Bacteria</taxon>
        <taxon>Pseudomonadati</taxon>
        <taxon>Bacteroidota</taxon>
        <taxon>Cytophagia</taxon>
        <taxon>Cytophagales</taxon>
        <taxon>Spirosomataceae</taxon>
        <taxon>Dyadobacter</taxon>
    </lineage>
</organism>
<name>A0A5M8R2V8_9BACT</name>
<proteinExistence type="predicted"/>
<keyword evidence="2" id="KW-1185">Reference proteome</keyword>
<dbReference type="EMBL" id="VBSN01000019">
    <property type="protein sequence ID" value="KAA6441266.1"/>
    <property type="molecule type" value="Genomic_DNA"/>
</dbReference>
<dbReference type="Proteomes" id="UP000323994">
    <property type="component" value="Unassembled WGS sequence"/>
</dbReference>
<dbReference type="OrthoDB" id="964533at2"/>
<comment type="caution">
    <text evidence="1">The sequence shown here is derived from an EMBL/GenBank/DDBJ whole genome shotgun (WGS) entry which is preliminary data.</text>
</comment>
<dbReference type="AlphaFoldDB" id="A0A5M8R2V8"/>
<evidence type="ECO:0000313" key="1">
    <source>
        <dbReference type="EMBL" id="KAA6441266.1"/>
    </source>
</evidence>
<sequence>MPNIENQDPSGKVQPGVTLAVTGAESEDEVLLAVENYLRVNKKEELEFALPVKSEDGTYMVTLQ</sequence>
<dbReference type="RefSeq" id="WP_139010610.1">
    <property type="nucleotide sequence ID" value="NZ_VBSN01000019.1"/>
</dbReference>
<accession>A0A5M8R2V8</accession>
<gene>
    <name evidence="1" type="ORF">FEM33_02865</name>
</gene>
<evidence type="ECO:0000313" key="2">
    <source>
        <dbReference type="Proteomes" id="UP000323994"/>
    </source>
</evidence>
<protein>
    <submittedName>
        <fullName evidence="1">Uncharacterized protein</fullName>
    </submittedName>
</protein>
<reference evidence="1 2" key="1">
    <citation type="submission" date="2019-05" db="EMBL/GenBank/DDBJ databases">
        <authorList>
            <person name="Qu J.-H."/>
        </authorList>
    </citation>
    <scope>NUCLEOTIDE SEQUENCE [LARGE SCALE GENOMIC DNA]</scope>
    <source>
        <strain evidence="1 2">NS28</strain>
    </source>
</reference>